<feature type="compositionally biased region" description="Low complexity" evidence="4">
    <location>
        <begin position="932"/>
        <end position="956"/>
    </location>
</feature>
<feature type="compositionally biased region" description="Basic and acidic residues" evidence="4">
    <location>
        <begin position="903"/>
        <end position="913"/>
    </location>
</feature>
<dbReference type="Gene3D" id="3.30.160.20">
    <property type="match status" value="5"/>
</dbReference>
<accession>A0A1I8MJ85</accession>
<feature type="domain" description="DRBM" evidence="5">
    <location>
        <begin position="341"/>
        <end position="408"/>
    </location>
</feature>
<evidence type="ECO:0000313" key="8">
    <source>
        <dbReference type="RefSeq" id="XP_005185534.1"/>
    </source>
</evidence>
<reference evidence="6" key="1">
    <citation type="submission" date="2020-05" db="UniProtKB">
        <authorList>
            <consortium name="EnsemblMetazoa"/>
        </authorList>
    </citation>
    <scope>IDENTIFICATION</scope>
    <source>
        <strain evidence="6">Aabys</strain>
    </source>
</reference>
<dbReference type="PROSITE" id="PS50137">
    <property type="entry name" value="DS_RBD"/>
    <property type="match status" value="5"/>
</dbReference>
<evidence type="ECO:0000256" key="2">
    <source>
        <dbReference type="ARBA" id="ARBA00022884"/>
    </source>
</evidence>
<feature type="domain" description="DRBM" evidence="5">
    <location>
        <begin position="579"/>
        <end position="612"/>
    </location>
</feature>
<dbReference type="CDD" id="cd19859">
    <property type="entry name" value="DSRM_STAU_rpt3"/>
    <property type="match status" value="1"/>
</dbReference>
<dbReference type="PANTHER" id="PTHR46054:SF3">
    <property type="entry name" value="MATERNAL EFFECT PROTEIN STAUFEN"/>
    <property type="match status" value="1"/>
</dbReference>
<dbReference type="GO" id="GO:0032839">
    <property type="term" value="C:dendrite cytoplasm"/>
    <property type="evidence" value="ECO:0007669"/>
    <property type="project" value="GOC"/>
</dbReference>
<feature type="compositionally biased region" description="Polar residues" evidence="4">
    <location>
        <begin position="167"/>
        <end position="176"/>
    </location>
</feature>
<feature type="compositionally biased region" description="Gly residues" evidence="4">
    <location>
        <begin position="481"/>
        <end position="490"/>
    </location>
</feature>
<feature type="region of interest" description="Disordered" evidence="4">
    <location>
        <begin position="614"/>
        <end position="634"/>
    </location>
</feature>
<sequence length="1032" mass="111482">MNRQSHQQQPPPPPNMSARHMHGHHSMRGQQPPPPPPSLQQIGPPPPPHSLNMGFPPGPTIPPNMQQRSNRSQNYHNFMDTTNNGVGNVAVGGAGGGMPPPPYMHYNRMSGGNPSANKKYHNPLNKTRSTKFPLPPQANTNESHHQQQHTTPHHQLHGHQQHHQLTSYSNTATVPSSLAPPTTTTNPQTAAMNSSTNLKILGHENRKQPPASQAKSSDVYGLKKINENPRQFELNFQTANNERVVNETISSVAATEEIPIKSMKTLSLTEKNTTTLDEKEDAAKIIQSSGEKVEKAEETKPEKILEESSSTVVASESNDETNNNAAGGKESNDFKSSREKTPMCLVNDLARFNKISFQYRLTGENGPAHCKRFTVTLKLGDEEYMAEGFKIKEAQHMAAKEAILKTKYKHPIPKANRRNDEQGASKVNVTPTVELNALAMKLGLQTYYIFDPRQSAQEGSGGGGVGDKGKAMGGQRFRGGPPTGGGGHQPGGIPPTQLHGMGPNMKYGGGGAGTFVPNLAHHNPAAALMHVQQAAAAGHHHHRGGHYPACYPVLPPHMMAAAAAAQHHHANIFPTPCKITLIVGTQKFIGTGRTIQQAKHDAAAQAIEALKEEMNNQQKDNEEEKNDVEGDNKSPISMVFEIGIKRNLPVDFKILREDGPAHMRTFTTACIVGQIVTEAEGTGKKISKKKAAQKMLEELKKLPPIEPTTANANSPNKRAKGGGGGSGGKGLPGAARKSGGHSKPGADKKESGHSRGGQGDKMKKRERLDSSDVADASNPITKLVEWCQHNKEKEPIFKIITEAGGKERARQRQFVVEVCTKDLTVRGVGNSKKSARRNAAQNMLLALGVDTTTSNSSEKSPQKSDETTNNNEKSLKTASADFKNRDEEMEKVKDTKAINITMKTEEEKKEEKPVVSSNPTTSAAVGSSADASTSVNPTVTSPSSVATTTTTTPKSSSGLYMKDKLLYLAKLMGFEVDFSDYPKGNHNEFLSIVMISTNPPQICHGIGANAQESQEDAARNALKILSEMGLNK</sequence>
<reference evidence="8" key="2">
    <citation type="submission" date="2025-04" db="UniProtKB">
        <authorList>
            <consortium name="RefSeq"/>
        </authorList>
    </citation>
    <scope>IDENTIFICATION</scope>
    <source>
        <strain evidence="8">Aabys</strain>
    </source>
</reference>
<dbReference type="GO" id="GO:0098964">
    <property type="term" value="P:anterograde dendritic transport of messenger ribonucleoprotein complex"/>
    <property type="evidence" value="ECO:0007669"/>
    <property type="project" value="TreeGrafter"/>
</dbReference>
<dbReference type="InterPro" id="IPR014720">
    <property type="entry name" value="dsRBD_dom"/>
</dbReference>
<dbReference type="FunFam" id="3.30.160.20:FF:000007">
    <property type="entry name" value="Double-stranded RNA-binding protein Staufen homolog 1"/>
    <property type="match status" value="2"/>
</dbReference>
<dbReference type="VEuPathDB" id="VectorBase:MDOMA2_007588"/>
<evidence type="ECO:0000313" key="7">
    <source>
        <dbReference type="Proteomes" id="UP001652621"/>
    </source>
</evidence>
<gene>
    <name evidence="6" type="primary">101901428</name>
    <name evidence="8" type="synonym">LOC101901428</name>
</gene>
<proteinExistence type="predicted"/>
<organism evidence="6">
    <name type="scientific">Musca domestica</name>
    <name type="common">House fly</name>
    <dbReference type="NCBI Taxonomy" id="7370"/>
    <lineage>
        <taxon>Eukaryota</taxon>
        <taxon>Metazoa</taxon>
        <taxon>Ecdysozoa</taxon>
        <taxon>Arthropoda</taxon>
        <taxon>Hexapoda</taxon>
        <taxon>Insecta</taxon>
        <taxon>Pterygota</taxon>
        <taxon>Neoptera</taxon>
        <taxon>Endopterygota</taxon>
        <taxon>Diptera</taxon>
        <taxon>Brachycera</taxon>
        <taxon>Muscomorpha</taxon>
        <taxon>Muscoidea</taxon>
        <taxon>Muscidae</taxon>
        <taxon>Musca</taxon>
    </lineage>
</organism>
<evidence type="ECO:0000256" key="3">
    <source>
        <dbReference type="PROSITE-ProRule" id="PRU00266"/>
    </source>
</evidence>
<protein>
    <submittedName>
        <fullName evidence="8">Maternal effect protein staufen isoform X2</fullName>
    </submittedName>
</protein>
<feature type="compositionally biased region" description="Polar residues" evidence="4">
    <location>
        <begin position="915"/>
        <end position="931"/>
    </location>
</feature>
<feature type="compositionally biased region" description="Polar residues" evidence="4">
    <location>
        <begin position="850"/>
        <end position="859"/>
    </location>
</feature>
<dbReference type="InterPro" id="IPR051740">
    <property type="entry name" value="DRBM-containing_protein"/>
</dbReference>
<dbReference type="PANTHER" id="PTHR46054">
    <property type="entry name" value="MATERNAL EFFECT PROTEIN STAUFEN"/>
    <property type="match status" value="1"/>
</dbReference>
<dbReference type="AlphaFoldDB" id="A0A1I8MJ85"/>
<feature type="compositionally biased region" description="Low complexity" evidence="4">
    <location>
        <begin position="307"/>
        <end position="316"/>
    </location>
</feature>
<keyword evidence="2 3" id="KW-0694">RNA-binding</keyword>
<feature type="compositionally biased region" description="Low complexity" evidence="4">
    <location>
        <begin position="179"/>
        <end position="191"/>
    </location>
</feature>
<dbReference type="GO" id="GO:0003729">
    <property type="term" value="F:mRNA binding"/>
    <property type="evidence" value="ECO:0007669"/>
    <property type="project" value="TreeGrafter"/>
</dbReference>
<keyword evidence="7" id="KW-1185">Reference proteome</keyword>
<evidence type="ECO:0000259" key="5">
    <source>
        <dbReference type="PROSITE" id="PS50137"/>
    </source>
</evidence>
<feature type="region of interest" description="Disordered" evidence="4">
    <location>
        <begin position="456"/>
        <end position="505"/>
    </location>
</feature>
<evidence type="ECO:0000313" key="6">
    <source>
        <dbReference type="EnsemblMetazoa" id="MDOA005468-PB"/>
    </source>
</evidence>
<feature type="compositionally biased region" description="Basic and acidic residues" evidence="4">
    <location>
        <begin position="291"/>
        <end position="306"/>
    </location>
</feature>
<feature type="compositionally biased region" description="Basic and acidic residues" evidence="4">
    <location>
        <begin position="744"/>
        <end position="770"/>
    </location>
</feature>
<dbReference type="SUPFAM" id="SSF54768">
    <property type="entry name" value="dsRNA-binding domain-like"/>
    <property type="match status" value="5"/>
</dbReference>
<feature type="region of interest" description="Disordered" evidence="4">
    <location>
        <begin position="698"/>
        <end position="775"/>
    </location>
</feature>
<dbReference type="Pfam" id="PF16482">
    <property type="entry name" value="Staufen_C"/>
    <property type="match status" value="1"/>
</dbReference>
<feature type="domain" description="DRBM" evidence="5">
    <location>
        <begin position="634"/>
        <end position="701"/>
    </location>
</feature>
<dbReference type="CDD" id="cd19861">
    <property type="entry name" value="DSRM_STAU_rpt5"/>
    <property type="match status" value="1"/>
</dbReference>
<dbReference type="GO" id="GO:0010468">
    <property type="term" value="P:regulation of gene expression"/>
    <property type="evidence" value="ECO:0007669"/>
    <property type="project" value="UniProtKB-ARBA"/>
</dbReference>
<dbReference type="GO" id="GO:0035418">
    <property type="term" value="P:protein localization to synapse"/>
    <property type="evidence" value="ECO:0007669"/>
    <property type="project" value="TreeGrafter"/>
</dbReference>
<dbReference type="GO" id="GO:0003725">
    <property type="term" value="F:double-stranded RNA binding"/>
    <property type="evidence" value="ECO:0007669"/>
    <property type="project" value="TreeGrafter"/>
</dbReference>
<dbReference type="VEuPathDB" id="VectorBase:MDOA005468"/>
<feature type="compositionally biased region" description="Low complexity" evidence="4">
    <location>
        <begin position="494"/>
        <end position="505"/>
    </location>
</feature>
<dbReference type="GO" id="GO:0048477">
    <property type="term" value="P:oogenesis"/>
    <property type="evidence" value="ECO:0007669"/>
    <property type="project" value="UniProtKB-ARBA"/>
</dbReference>
<dbReference type="GO" id="GO:0043025">
    <property type="term" value="C:neuronal cell body"/>
    <property type="evidence" value="ECO:0007669"/>
    <property type="project" value="TreeGrafter"/>
</dbReference>
<feature type="region of interest" description="Disordered" evidence="4">
    <location>
        <begin position="102"/>
        <end position="191"/>
    </location>
</feature>
<dbReference type="GO" id="GO:0005886">
    <property type="term" value="C:plasma membrane"/>
    <property type="evidence" value="ECO:0007669"/>
    <property type="project" value="TreeGrafter"/>
</dbReference>
<dbReference type="CDD" id="cd19857">
    <property type="entry name" value="DSRM_STAU_rpt1"/>
    <property type="match status" value="1"/>
</dbReference>
<keyword evidence="1" id="KW-0677">Repeat</keyword>
<dbReference type="Proteomes" id="UP001652621">
    <property type="component" value="Unplaced"/>
</dbReference>
<feature type="region of interest" description="Disordered" evidence="4">
    <location>
        <begin position="849"/>
        <end position="956"/>
    </location>
</feature>
<dbReference type="InterPro" id="IPR032478">
    <property type="entry name" value="Staufen_C"/>
</dbReference>
<feature type="domain" description="DRBM" evidence="5">
    <location>
        <begin position="778"/>
        <end position="849"/>
    </location>
</feature>
<dbReference type="RefSeq" id="XP_005185534.1">
    <property type="nucleotide sequence ID" value="XM_005185477.3"/>
</dbReference>
<dbReference type="OrthoDB" id="342730at2759"/>
<dbReference type="Pfam" id="PF00035">
    <property type="entry name" value="dsrm"/>
    <property type="match status" value="3"/>
</dbReference>
<evidence type="ECO:0000256" key="4">
    <source>
        <dbReference type="SAM" id="MobiDB-lite"/>
    </source>
</evidence>
<name>A0A1I8MJ85_MUSDO</name>
<feature type="compositionally biased region" description="Basic and acidic residues" evidence="4">
    <location>
        <begin position="882"/>
        <end position="896"/>
    </location>
</feature>
<feature type="domain" description="DRBM" evidence="5">
    <location>
        <begin position="960"/>
        <end position="1027"/>
    </location>
</feature>
<dbReference type="GO" id="GO:0010494">
    <property type="term" value="C:cytoplasmic stress granule"/>
    <property type="evidence" value="ECO:0007669"/>
    <property type="project" value="TreeGrafter"/>
</dbReference>
<evidence type="ECO:0000256" key="1">
    <source>
        <dbReference type="ARBA" id="ARBA00022737"/>
    </source>
</evidence>
<dbReference type="GO" id="GO:0008298">
    <property type="term" value="P:intracellular mRNA localization"/>
    <property type="evidence" value="ECO:0007669"/>
    <property type="project" value="TreeGrafter"/>
</dbReference>
<dbReference type="SMART" id="SM00358">
    <property type="entry name" value="DSRM"/>
    <property type="match status" value="5"/>
</dbReference>
<dbReference type="EnsemblMetazoa" id="MDOA005468-RB">
    <property type="protein sequence ID" value="MDOA005468-PB"/>
    <property type="gene ID" value="MDOA005468"/>
</dbReference>
<feature type="region of interest" description="Disordered" evidence="4">
    <location>
        <begin position="285"/>
        <end position="338"/>
    </location>
</feature>
<feature type="compositionally biased region" description="Gly residues" evidence="4">
    <location>
        <begin position="721"/>
        <end position="731"/>
    </location>
</feature>
<feature type="compositionally biased region" description="Basic residues" evidence="4">
    <location>
        <begin position="151"/>
        <end position="162"/>
    </location>
</feature>
<feature type="compositionally biased region" description="Basic and acidic residues" evidence="4">
    <location>
        <begin position="614"/>
        <end position="632"/>
    </location>
</feature>
<feature type="compositionally biased region" description="Pro residues" evidence="4">
    <location>
        <begin position="31"/>
        <end position="49"/>
    </location>
</feature>
<feature type="region of interest" description="Disordered" evidence="4">
    <location>
        <begin position="1"/>
        <end position="70"/>
    </location>
</feature>